<dbReference type="GO" id="GO:0015833">
    <property type="term" value="P:peptide transport"/>
    <property type="evidence" value="ECO:0007669"/>
    <property type="project" value="UniProtKB-KW"/>
</dbReference>
<feature type="transmembrane region" description="Helical" evidence="8">
    <location>
        <begin position="415"/>
        <end position="434"/>
    </location>
</feature>
<feature type="non-terminal residue" evidence="9">
    <location>
        <position position="792"/>
    </location>
</feature>
<organism evidence="9 10">
    <name type="scientific">Mesorhabditis spiculigera</name>
    <dbReference type="NCBI Taxonomy" id="96644"/>
    <lineage>
        <taxon>Eukaryota</taxon>
        <taxon>Metazoa</taxon>
        <taxon>Ecdysozoa</taxon>
        <taxon>Nematoda</taxon>
        <taxon>Chromadorea</taxon>
        <taxon>Rhabditida</taxon>
        <taxon>Rhabditina</taxon>
        <taxon>Rhabditomorpha</taxon>
        <taxon>Rhabditoidea</taxon>
        <taxon>Rhabditidae</taxon>
        <taxon>Mesorhabditinae</taxon>
        <taxon>Mesorhabditis</taxon>
    </lineage>
</organism>
<dbReference type="PANTHER" id="PTHR11654">
    <property type="entry name" value="OLIGOPEPTIDE TRANSPORTER-RELATED"/>
    <property type="match status" value="1"/>
</dbReference>
<evidence type="ECO:0000256" key="3">
    <source>
        <dbReference type="ARBA" id="ARBA00022692"/>
    </source>
</evidence>
<dbReference type="GO" id="GO:0022857">
    <property type="term" value="F:transmembrane transporter activity"/>
    <property type="evidence" value="ECO:0007669"/>
    <property type="project" value="InterPro"/>
</dbReference>
<evidence type="ECO:0000313" key="9">
    <source>
        <dbReference type="EMBL" id="CAJ0567120.1"/>
    </source>
</evidence>
<dbReference type="EMBL" id="CATQJA010001407">
    <property type="protein sequence ID" value="CAJ0567120.1"/>
    <property type="molecule type" value="Genomic_DNA"/>
</dbReference>
<evidence type="ECO:0000256" key="1">
    <source>
        <dbReference type="ARBA" id="ARBA00004141"/>
    </source>
</evidence>
<keyword evidence="4" id="KW-0653">Protein transport</keyword>
<feature type="region of interest" description="Disordered" evidence="7">
    <location>
        <begin position="249"/>
        <end position="307"/>
    </location>
</feature>
<feature type="transmembrane region" description="Helical" evidence="8">
    <location>
        <begin position="114"/>
        <end position="136"/>
    </location>
</feature>
<comment type="caution">
    <text evidence="9">The sequence shown here is derived from an EMBL/GenBank/DDBJ whole genome shotgun (WGS) entry which is preliminary data.</text>
</comment>
<name>A0AA36CEY5_9BILA</name>
<dbReference type="AlphaFoldDB" id="A0AA36CEY5"/>
<feature type="compositionally biased region" description="Basic and acidic residues" evidence="7">
    <location>
        <begin position="286"/>
        <end position="307"/>
    </location>
</feature>
<dbReference type="Proteomes" id="UP001177023">
    <property type="component" value="Unassembled WGS sequence"/>
</dbReference>
<evidence type="ECO:0000256" key="8">
    <source>
        <dbReference type="SAM" id="Phobius"/>
    </source>
</evidence>
<evidence type="ECO:0000256" key="4">
    <source>
        <dbReference type="ARBA" id="ARBA00022856"/>
    </source>
</evidence>
<evidence type="ECO:0000256" key="5">
    <source>
        <dbReference type="ARBA" id="ARBA00022989"/>
    </source>
</evidence>
<dbReference type="GO" id="GO:0016020">
    <property type="term" value="C:membrane"/>
    <property type="evidence" value="ECO:0007669"/>
    <property type="project" value="UniProtKB-SubCell"/>
</dbReference>
<keyword evidence="4" id="KW-0813">Transport</keyword>
<evidence type="ECO:0000256" key="7">
    <source>
        <dbReference type="SAM" id="MobiDB-lite"/>
    </source>
</evidence>
<keyword evidence="3 8" id="KW-0812">Transmembrane</keyword>
<feature type="transmembrane region" description="Helical" evidence="8">
    <location>
        <begin position="382"/>
        <end position="403"/>
    </location>
</feature>
<feature type="transmembrane region" description="Helical" evidence="8">
    <location>
        <begin position="188"/>
        <end position="210"/>
    </location>
</feature>
<keyword evidence="5 8" id="KW-1133">Transmembrane helix</keyword>
<keyword evidence="6 8" id="KW-0472">Membrane</keyword>
<gene>
    <name evidence="9" type="ORF">MSPICULIGERA_LOCUS5684</name>
</gene>
<proteinExistence type="inferred from homology"/>
<reference evidence="9" key="1">
    <citation type="submission" date="2023-06" db="EMBL/GenBank/DDBJ databases">
        <authorList>
            <person name="Delattre M."/>
        </authorList>
    </citation>
    <scope>NUCLEOTIDE SEQUENCE</scope>
    <source>
        <strain evidence="9">AF72</strain>
    </source>
</reference>
<evidence type="ECO:0000313" key="10">
    <source>
        <dbReference type="Proteomes" id="UP001177023"/>
    </source>
</evidence>
<dbReference type="Pfam" id="PF00854">
    <property type="entry name" value="PTR2"/>
    <property type="match status" value="1"/>
</dbReference>
<dbReference type="Gene3D" id="1.20.1250.20">
    <property type="entry name" value="MFS general substrate transporter like domains"/>
    <property type="match status" value="2"/>
</dbReference>
<protein>
    <submittedName>
        <fullName evidence="9">Uncharacterized protein</fullName>
    </submittedName>
</protein>
<feature type="transmembrane region" description="Helical" evidence="8">
    <location>
        <begin position="329"/>
        <end position="351"/>
    </location>
</feature>
<dbReference type="SUPFAM" id="SSF103473">
    <property type="entry name" value="MFS general substrate transporter"/>
    <property type="match status" value="1"/>
</dbReference>
<comment type="subcellular location">
    <subcellularLocation>
        <location evidence="1">Membrane</location>
        <topology evidence="1">Multi-pass membrane protein</topology>
    </subcellularLocation>
</comment>
<dbReference type="InterPro" id="IPR036259">
    <property type="entry name" value="MFS_trans_sf"/>
</dbReference>
<keyword evidence="4" id="KW-0571">Peptide transport</keyword>
<keyword evidence="10" id="KW-1185">Reference proteome</keyword>
<sequence length="792" mass="87850">MGACSVIRQLPGQVWFILGNEFCERFSFYGMRALLYIYLKNEHGLEGHVARAISHAFNCIAYFTPVFGAVAADSYFGKYKVILVVSIVYVLGHALLSMGAWPALGSGVRQTLDYLGLLTIALGTGGIKPCVSAFGADQIPADAEELRGSYFSYFYMAINTGALFSTFLTPQLRDMRCAGGKTCYPVAFGVPGVLMFIALVLFICGSAWYVKRRPLGRNIFKEIFGCIWLGAKRRLSGRVVTHATIFAFSQHPPEPKSPDDDGDASKSQSKSQKSQVSRRGKSGVSESKHSKAELPKPAKAAKPEQPDEFNRRYRWLDCAAPEYSPTQIVAVKSTLAVVVVLWPLIFFWFLYDQQGTTWVEQATHMNGRMFGKIWISAETMQVINPILIVTLIPICRYGLYPALEKCVHLTELRKLGTGMLMAAVSFFVAGFLQIKIDADLGLPPANHAYVRSLNHNEIPLNSINGTGQYLLRENFLAVPFGEYTSSGGPDRYALQQKTYTDEGAVDSVAAMFHFDEAEKPEGDDDNVVSNWELKNGATFLFTHRIWDEVEWNVRVGDGCKSDAPEKCKTVTLENGAAAVYVLWVPATGEPQLVQVIFLSITGLEFAYSQSHPLMKSVMQAVWTLTVSFGNLTEMILSMVNPMKGMPMVEMFVYGGIIVVVWLIYALQACCYVYVGGFPDDDDEEPISPTKDSQASKLAGQLGFRAILSTPWIPIQYDDTLCYSLNPCLQGCDYKNLRHTENVIWGVLQLEPRNSANSGLYPRATITAGRAEQNGIEENRWKLKKPLLNASIH</sequence>
<feature type="transmembrane region" description="Helical" evidence="8">
    <location>
        <begin position="148"/>
        <end position="168"/>
    </location>
</feature>
<feature type="transmembrane region" description="Helical" evidence="8">
    <location>
        <begin position="81"/>
        <end position="102"/>
    </location>
</feature>
<dbReference type="InterPro" id="IPR000109">
    <property type="entry name" value="POT_fam"/>
</dbReference>
<accession>A0AA36CEY5</accession>
<comment type="similarity">
    <text evidence="2">Belongs to the major facilitator superfamily. Proton-dependent oligopeptide transporter (POT/PTR) (TC 2.A.17) family.</text>
</comment>
<feature type="transmembrane region" description="Helical" evidence="8">
    <location>
        <begin position="651"/>
        <end position="674"/>
    </location>
</feature>
<evidence type="ECO:0000256" key="6">
    <source>
        <dbReference type="ARBA" id="ARBA00023136"/>
    </source>
</evidence>
<feature type="compositionally biased region" description="Low complexity" evidence="7">
    <location>
        <begin position="265"/>
        <end position="275"/>
    </location>
</feature>
<evidence type="ECO:0000256" key="2">
    <source>
        <dbReference type="ARBA" id="ARBA00005982"/>
    </source>
</evidence>